<evidence type="ECO:0000256" key="2">
    <source>
        <dbReference type="ARBA" id="ARBA00007467"/>
    </source>
</evidence>
<accession>A0AAX4H4W4</accession>
<dbReference type="Pfam" id="PF02487">
    <property type="entry name" value="CLN3"/>
    <property type="match status" value="1"/>
</dbReference>
<keyword evidence="6 8" id="KW-1133">Transmembrane helix</keyword>
<gene>
    <name evidence="9" type="ORF">PUMCH_000766</name>
</gene>
<protein>
    <recommendedName>
        <fullName evidence="8">Protein BTN</fullName>
    </recommendedName>
</protein>
<evidence type="ECO:0000256" key="6">
    <source>
        <dbReference type="ARBA" id="ARBA00022989"/>
    </source>
</evidence>
<evidence type="ECO:0000313" key="9">
    <source>
        <dbReference type="EMBL" id="WPK23525.1"/>
    </source>
</evidence>
<dbReference type="GO" id="GO:0005774">
    <property type="term" value="C:vacuolar membrane"/>
    <property type="evidence" value="ECO:0007669"/>
    <property type="project" value="UniProtKB-SubCell"/>
</dbReference>
<evidence type="ECO:0000256" key="3">
    <source>
        <dbReference type="ARBA" id="ARBA00022448"/>
    </source>
</evidence>
<keyword evidence="3" id="KW-0813">Transport</keyword>
<dbReference type="KEGG" id="asau:88171834"/>
<feature type="transmembrane region" description="Helical" evidence="8">
    <location>
        <begin position="295"/>
        <end position="315"/>
    </location>
</feature>
<evidence type="ECO:0000313" key="10">
    <source>
        <dbReference type="Proteomes" id="UP001338582"/>
    </source>
</evidence>
<organism evidence="9 10">
    <name type="scientific">Australozyma saopauloensis</name>
    <dbReference type="NCBI Taxonomy" id="291208"/>
    <lineage>
        <taxon>Eukaryota</taxon>
        <taxon>Fungi</taxon>
        <taxon>Dikarya</taxon>
        <taxon>Ascomycota</taxon>
        <taxon>Saccharomycotina</taxon>
        <taxon>Pichiomycetes</taxon>
        <taxon>Metschnikowiaceae</taxon>
        <taxon>Australozyma</taxon>
    </lineage>
</organism>
<evidence type="ECO:0000256" key="8">
    <source>
        <dbReference type="RuleBase" id="RU361113"/>
    </source>
</evidence>
<dbReference type="InterPro" id="IPR036259">
    <property type="entry name" value="MFS_trans_sf"/>
</dbReference>
<comment type="subcellular location">
    <subcellularLocation>
        <location evidence="1">Endomembrane system</location>
        <topology evidence="1">Multi-pass membrane protein</topology>
    </subcellularLocation>
    <subcellularLocation>
        <location evidence="8">Vacuole membrane</location>
        <topology evidence="8">Multi-pass membrane protein</topology>
    </subcellularLocation>
</comment>
<feature type="transmembrane region" description="Helical" evidence="8">
    <location>
        <begin position="130"/>
        <end position="155"/>
    </location>
</feature>
<feature type="transmembrane region" description="Helical" evidence="8">
    <location>
        <begin position="321"/>
        <end position="341"/>
    </location>
</feature>
<feature type="transmembrane region" description="Helical" evidence="8">
    <location>
        <begin position="45"/>
        <end position="68"/>
    </location>
</feature>
<name>A0AAX4H4W4_9ASCO</name>
<dbReference type="RefSeq" id="XP_062875911.1">
    <property type="nucleotide sequence ID" value="XM_063019841.1"/>
</dbReference>
<dbReference type="PANTHER" id="PTHR10981">
    <property type="entry name" value="BATTENIN"/>
    <property type="match status" value="1"/>
</dbReference>
<dbReference type="InterPro" id="IPR003492">
    <property type="entry name" value="Battenin_disease_Cln3"/>
</dbReference>
<dbReference type="GO" id="GO:0051453">
    <property type="term" value="P:regulation of intracellular pH"/>
    <property type="evidence" value="ECO:0007669"/>
    <property type="project" value="TreeGrafter"/>
</dbReference>
<feature type="transmembrane region" description="Helical" evidence="8">
    <location>
        <begin position="74"/>
        <end position="96"/>
    </location>
</feature>
<keyword evidence="5" id="KW-0029">Amino-acid transport</keyword>
<evidence type="ECO:0000256" key="1">
    <source>
        <dbReference type="ARBA" id="ARBA00004127"/>
    </source>
</evidence>
<dbReference type="GO" id="GO:0012505">
    <property type="term" value="C:endomembrane system"/>
    <property type="evidence" value="ECO:0007669"/>
    <property type="project" value="UniProtKB-SubCell"/>
</dbReference>
<sequence>MRVIFTDPQKVFVAFLIFGLVNNVLYVVILSAAIDLVGAATPKAIVLLADIVPALTIKLASPLFIHLIPYTRRILALVALSSVGMLIISLSGANAIGTKVMGIAFASLSSGLGEVSFLQLTHYYDEKDAIGGFSMGTGAAGILGSFAFLVLTSLLGISTRTLLLVFAVVPLLFLVSFYIILPELASEIQYGALPTVDGEIVHTEAPQDLKKHILNTILRIVPLIRPYMLPLCSVYIAEYTINQGVSPTLLFPLEQMPQWLIKTYRDIYVVYGFMYQLGVFVSRSSSTFGFRCRGLYKLSVLQVANVAIAIIQSMYTIPFPGLWLLLIFALYEGLLGGLLYVNTFLSVSEEVPRSEREFSMGCVGISDSFGIMIAGCINWWLEQRLCQFQVDRGRNWCKNPNL</sequence>
<dbReference type="AlphaFoldDB" id="A0AAX4H4W4"/>
<dbReference type="Gene3D" id="1.20.1250.20">
    <property type="entry name" value="MFS general substrate transporter like domains"/>
    <property type="match status" value="1"/>
</dbReference>
<evidence type="ECO:0000256" key="5">
    <source>
        <dbReference type="ARBA" id="ARBA00022970"/>
    </source>
</evidence>
<dbReference type="Proteomes" id="UP001338582">
    <property type="component" value="Chromosome 1"/>
</dbReference>
<dbReference type="EMBL" id="CP138894">
    <property type="protein sequence ID" value="WPK23525.1"/>
    <property type="molecule type" value="Genomic_DNA"/>
</dbReference>
<feature type="transmembrane region" description="Helical" evidence="8">
    <location>
        <begin position="162"/>
        <end position="181"/>
    </location>
</feature>
<evidence type="ECO:0000256" key="4">
    <source>
        <dbReference type="ARBA" id="ARBA00022692"/>
    </source>
</evidence>
<dbReference type="GO" id="GO:0006865">
    <property type="term" value="P:amino acid transport"/>
    <property type="evidence" value="ECO:0007669"/>
    <property type="project" value="UniProtKB-KW"/>
</dbReference>
<keyword evidence="4 8" id="KW-0812">Transmembrane</keyword>
<keyword evidence="8" id="KW-0926">Vacuole</keyword>
<keyword evidence="7 8" id="KW-0472">Membrane</keyword>
<proteinExistence type="inferred from homology"/>
<reference evidence="9 10" key="1">
    <citation type="submission" date="2023-10" db="EMBL/GenBank/DDBJ databases">
        <title>Draft Genome Sequence of Candida saopaulonensis from a very Premature Infant with Sepsis.</title>
        <authorList>
            <person name="Ning Y."/>
            <person name="Dai R."/>
            <person name="Xiao M."/>
            <person name="Xu Y."/>
            <person name="Yan Q."/>
            <person name="Zhang L."/>
        </authorList>
    </citation>
    <scope>NUCLEOTIDE SEQUENCE [LARGE SCALE GENOMIC DNA]</scope>
    <source>
        <strain evidence="9 10">19XY460</strain>
    </source>
</reference>
<feature type="transmembrane region" description="Helical" evidence="8">
    <location>
        <begin position="12"/>
        <end position="33"/>
    </location>
</feature>
<comment type="similarity">
    <text evidence="2 8">Belongs to the battenin family.</text>
</comment>
<dbReference type="PRINTS" id="PR01315">
    <property type="entry name" value="BATTENIN"/>
</dbReference>
<dbReference type="SUPFAM" id="SSF103473">
    <property type="entry name" value="MFS general substrate transporter"/>
    <property type="match status" value="1"/>
</dbReference>
<dbReference type="InterPro" id="IPR018460">
    <property type="entry name" value="Battenin_disease_Cln3_subgr"/>
</dbReference>
<evidence type="ECO:0000256" key="7">
    <source>
        <dbReference type="ARBA" id="ARBA00023136"/>
    </source>
</evidence>
<feature type="transmembrane region" description="Helical" evidence="8">
    <location>
        <begin position="267"/>
        <end position="283"/>
    </location>
</feature>
<dbReference type="PANTHER" id="PTHR10981:SF0">
    <property type="entry name" value="BATTENIN"/>
    <property type="match status" value="1"/>
</dbReference>
<keyword evidence="10" id="KW-1185">Reference proteome</keyword>
<dbReference type="PIRSF" id="PIRSF015974">
    <property type="entry name" value="CLN3_BTN1"/>
    <property type="match status" value="1"/>
</dbReference>
<dbReference type="GeneID" id="88171834"/>